<dbReference type="GeneID" id="5027632"/>
<dbReference type="AlphaFoldDB" id="A0CUI3"/>
<dbReference type="KEGG" id="ptm:GSPATT00010650001"/>
<dbReference type="OMA" id="CWNICST"/>
<name>A0CUI3_PARTE</name>
<evidence type="ECO:0000256" key="1">
    <source>
        <dbReference type="SAM" id="MobiDB-lite"/>
    </source>
</evidence>
<evidence type="ECO:0000313" key="3">
    <source>
        <dbReference type="Proteomes" id="UP000000600"/>
    </source>
</evidence>
<dbReference type="Proteomes" id="UP000000600">
    <property type="component" value="Unassembled WGS sequence"/>
</dbReference>
<evidence type="ECO:0000313" key="2">
    <source>
        <dbReference type="EMBL" id="CAK74450.1"/>
    </source>
</evidence>
<dbReference type="EMBL" id="CT868185">
    <property type="protein sequence ID" value="CAK74450.1"/>
    <property type="molecule type" value="Genomic_DNA"/>
</dbReference>
<protein>
    <submittedName>
        <fullName evidence="2">Uncharacterized protein</fullName>
    </submittedName>
</protein>
<gene>
    <name evidence="2" type="ORF">GSPATT00010650001</name>
</gene>
<accession>A0CUI3</accession>
<reference evidence="2 3" key="1">
    <citation type="journal article" date="2006" name="Nature">
        <title>Global trends of whole-genome duplications revealed by the ciliate Paramecium tetraurelia.</title>
        <authorList>
            <consortium name="Genoscope"/>
            <person name="Aury J.-M."/>
            <person name="Jaillon O."/>
            <person name="Duret L."/>
            <person name="Noel B."/>
            <person name="Jubin C."/>
            <person name="Porcel B.M."/>
            <person name="Segurens B."/>
            <person name="Daubin V."/>
            <person name="Anthouard V."/>
            <person name="Aiach N."/>
            <person name="Arnaiz O."/>
            <person name="Billaut A."/>
            <person name="Beisson J."/>
            <person name="Blanc I."/>
            <person name="Bouhouche K."/>
            <person name="Camara F."/>
            <person name="Duharcourt S."/>
            <person name="Guigo R."/>
            <person name="Gogendeau D."/>
            <person name="Katinka M."/>
            <person name="Keller A.-M."/>
            <person name="Kissmehl R."/>
            <person name="Klotz C."/>
            <person name="Koll F."/>
            <person name="Le Moue A."/>
            <person name="Lepere C."/>
            <person name="Malinsky S."/>
            <person name="Nowacki M."/>
            <person name="Nowak J.K."/>
            <person name="Plattner H."/>
            <person name="Poulain J."/>
            <person name="Ruiz F."/>
            <person name="Serrano V."/>
            <person name="Zagulski M."/>
            <person name="Dessen P."/>
            <person name="Betermier M."/>
            <person name="Weissenbach J."/>
            <person name="Scarpelli C."/>
            <person name="Schachter V."/>
            <person name="Sperling L."/>
            <person name="Meyer E."/>
            <person name="Cohen J."/>
            <person name="Wincker P."/>
        </authorList>
    </citation>
    <scope>NUCLEOTIDE SEQUENCE [LARGE SCALE GENOMIC DNA]</scope>
    <source>
        <strain evidence="2 3">Stock d4-2</strain>
    </source>
</reference>
<feature type="region of interest" description="Disordered" evidence="1">
    <location>
        <begin position="1"/>
        <end position="27"/>
    </location>
</feature>
<dbReference type="HOGENOM" id="CLU_2488246_0_0_1"/>
<keyword evidence="3" id="KW-1185">Reference proteome</keyword>
<dbReference type="RefSeq" id="XP_001441847.1">
    <property type="nucleotide sequence ID" value="XM_001441810.1"/>
</dbReference>
<organism evidence="2 3">
    <name type="scientific">Paramecium tetraurelia</name>
    <dbReference type="NCBI Taxonomy" id="5888"/>
    <lineage>
        <taxon>Eukaryota</taxon>
        <taxon>Sar</taxon>
        <taxon>Alveolata</taxon>
        <taxon>Ciliophora</taxon>
        <taxon>Intramacronucleata</taxon>
        <taxon>Oligohymenophorea</taxon>
        <taxon>Peniculida</taxon>
        <taxon>Parameciidae</taxon>
        <taxon>Paramecium</taxon>
    </lineage>
</organism>
<dbReference type="InParanoid" id="A0CUI3"/>
<dbReference type="OrthoDB" id="285527at2759"/>
<sequence length="91" mass="10453">MDSDKQHHQQSCQRLSRKSHTFGPSASIGQLEAKQLQDESKKKFTVSFKQNDDVIIVENWKIYNVDVSNPNFQTQSNNKSNTGCWNICSTF</sequence>
<proteinExistence type="predicted"/>